<gene>
    <name evidence="1" type="ORF">DCAF_LOCUS8531</name>
</gene>
<comment type="caution">
    <text evidence="1">The sequence shown here is derived from an EMBL/GenBank/DDBJ whole genome shotgun (WGS) entry which is preliminary data.</text>
</comment>
<evidence type="ECO:0000313" key="2">
    <source>
        <dbReference type="Proteomes" id="UP001314170"/>
    </source>
</evidence>
<name>A0AAV1RD99_9ROSI</name>
<dbReference type="Proteomes" id="UP001314170">
    <property type="component" value="Unassembled WGS sequence"/>
</dbReference>
<accession>A0AAV1RD99</accession>
<dbReference type="AlphaFoldDB" id="A0AAV1RD99"/>
<proteinExistence type="predicted"/>
<protein>
    <submittedName>
        <fullName evidence="1">Uncharacterized protein</fullName>
    </submittedName>
</protein>
<dbReference type="EMBL" id="CAWUPB010000913">
    <property type="protein sequence ID" value="CAK7331556.1"/>
    <property type="molecule type" value="Genomic_DNA"/>
</dbReference>
<reference evidence="1 2" key="1">
    <citation type="submission" date="2024-01" db="EMBL/GenBank/DDBJ databases">
        <authorList>
            <person name="Waweru B."/>
        </authorList>
    </citation>
    <scope>NUCLEOTIDE SEQUENCE [LARGE SCALE GENOMIC DNA]</scope>
</reference>
<evidence type="ECO:0000313" key="1">
    <source>
        <dbReference type="EMBL" id="CAK7331556.1"/>
    </source>
</evidence>
<sequence length="107" mass="12380">MKSSLHILGKIRNVQVEKKKQDEVVGPFVPKKRPIKGNIIYKHKRKQTLKWISKGESLRKDELFRGKKIPNKGQNLKKMDFLRKNIILDGGIKFLNKHGLLRGGSHT</sequence>
<keyword evidence="2" id="KW-1185">Reference proteome</keyword>
<organism evidence="1 2">
    <name type="scientific">Dovyalis caffra</name>
    <dbReference type="NCBI Taxonomy" id="77055"/>
    <lineage>
        <taxon>Eukaryota</taxon>
        <taxon>Viridiplantae</taxon>
        <taxon>Streptophyta</taxon>
        <taxon>Embryophyta</taxon>
        <taxon>Tracheophyta</taxon>
        <taxon>Spermatophyta</taxon>
        <taxon>Magnoliopsida</taxon>
        <taxon>eudicotyledons</taxon>
        <taxon>Gunneridae</taxon>
        <taxon>Pentapetalae</taxon>
        <taxon>rosids</taxon>
        <taxon>fabids</taxon>
        <taxon>Malpighiales</taxon>
        <taxon>Salicaceae</taxon>
        <taxon>Flacourtieae</taxon>
        <taxon>Dovyalis</taxon>
    </lineage>
</organism>